<feature type="compositionally biased region" description="Pro residues" evidence="2">
    <location>
        <begin position="637"/>
        <end position="652"/>
    </location>
</feature>
<evidence type="ECO:0000256" key="3">
    <source>
        <dbReference type="SAM" id="SignalP"/>
    </source>
</evidence>
<feature type="compositionally biased region" description="Low complexity" evidence="2">
    <location>
        <begin position="606"/>
        <end position="616"/>
    </location>
</feature>
<dbReference type="InterPro" id="IPR000315">
    <property type="entry name" value="Znf_B-box"/>
</dbReference>
<dbReference type="GO" id="GO:0008270">
    <property type="term" value="F:zinc ion binding"/>
    <property type="evidence" value="ECO:0007669"/>
    <property type="project" value="UniProtKB-KW"/>
</dbReference>
<evidence type="ECO:0000313" key="6">
    <source>
        <dbReference type="Proteomes" id="UP001140011"/>
    </source>
</evidence>
<feature type="region of interest" description="Disordered" evidence="2">
    <location>
        <begin position="48"/>
        <end position="132"/>
    </location>
</feature>
<feature type="non-terminal residue" evidence="5">
    <location>
        <position position="660"/>
    </location>
</feature>
<dbReference type="AlphaFoldDB" id="A0A9W8L8V4"/>
<feature type="region of interest" description="Disordered" evidence="2">
    <location>
        <begin position="207"/>
        <end position="246"/>
    </location>
</feature>
<dbReference type="CDD" id="cd19756">
    <property type="entry name" value="Bbox2"/>
    <property type="match status" value="1"/>
</dbReference>
<dbReference type="Pfam" id="PF00643">
    <property type="entry name" value="zf-B_box"/>
    <property type="match status" value="1"/>
</dbReference>
<feature type="signal peptide" evidence="3">
    <location>
        <begin position="1"/>
        <end position="21"/>
    </location>
</feature>
<organism evidence="5 6">
    <name type="scientific">Coemansia pectinata</name>
    <dbReference type="NCBI Taxonomy" id="1052879"/>
    <lineage>
        <taxon>Eukaryota</taxon>
        <taxon>Fungi</taxon>
        <taxon>Fungi incertae sedis</taxon>
        <taxon>Zoopagomycota</taxon>
        <taxon>Kickxellomycotina</taxon>
        <taxon>Kickxellomycetes</taxon>
        <taxon>Kickxellales</taxon>
        <taxon>Kickxellaceae</taxon>
        <taxon>Coemansia</taxon>
    </lineage>
</organism>
<proteinExistence type="predicted"/>
<accession>A0A9W8L8V4</accession>
<comment type="caution">
    <text evidence="5">The sequence shown here is derived from an EMBL/GenBank/DDBJ whole genome shotgun (WGS) entry which is preliminary data.</text>
</comment>
<feature type="compositionally biased region" description="Basic and acidic residues" evidence="2">
    <location>
        <begin position="224"/>
        <end position="245"/>
    </location>
</feature>
<keyword evidence="6" id="KW-1185">Reference proteome</keyword>
<protein>
    <recommendedName>
        <fullName evidence="4">B box-type domain-containing protein</fullName>
    </recommendedName>
</protein>
<feature type="region of interest" description="Disordered" evidence="2">
    <location>
        <begin position="605"/>
        <end position="660"/>
    </location>
</feature>
<feature type="chain" id="PRO_5040952309" description="B box-type domain-containing protein" evidence="3">
    <location>
        <begin position="22"/>
        <end position="660"/>
    </location>
</feature>
<evidence type="ECO:0000259" key="4">
    <source>
        <dbReference type="PROSITE" id="PS50119"/>
    </source>
</evidence>
<keyword evidence="1" id="KW-0479">Metal-binding</keyword>
<keyword evidence="1" id="KW-0863">Zinc-finger</keyword>
<evidence type="ECO:0000313" key="5">
    <source>
        <dbReference type="EMBL" id="KAJ2750626.1"/>
    </source>
</evidence>
<dbReference type="SUPFAM" id="SSF57845">
    <property type="entry name" value="B-box zinc-binding domain"/>
    <property type="match status" value="1"/>
</dbReference>
<dbReference type="Gene3D" id="3.30.160.60">
    <property type="entry name" value="Classic Zinc Finger"/>
    <property type="match status" value="1"/>
</dbReference>
<name>A0A9W8L8V4_9FUNG</name>
<reference evidence="5" key="1">
    <citation type="submission" date="2022-07" db="EMBL/GenBank/DDBJ databases">
        <title>Phylogenomic reconstructions and comparative analyses of Kickxellomycotina fungi.</title>
        <authorList>
            <person name="Reynolds N.K."/>
            <person name="Stajich J.E."/>
            <person name="Barry K."/>
            <person name="Grigoriev I.V."/>
            <person name="Crous P."/>
            <person name="Smith M.E."/>
        </authorList>
    </citation>
    <scope>NUCLEOTIDE SEQUENCE</scope>
    <source>
        <strain evidence="5">BCRC 34297</strain>
    </source>
</reference>
<dbReference type="EMBL" id="JANBUH010000524">
    <property type="protein sequence ID" value="KAJ2750626.1"/>
    <property type="molecule type" value="Genomic_DNA"/>
</dbReference>
<dbReference type="Proteomes" id="UP001140011">
    <property type="component" value="Unassembled WGS sequence"/>
</dbReference>
<evidence type="ECO:0000256" key="1">
    <source>
        <dbReference type="PROSITE-ProRule" id="PRU00024"/>
    </source>
</evidence>
<dbReference type="PROSITE" id="PS50119">
    <property type="entry name" value="ZF_BBOX"/>
    <property type="match status" value="1"/>
</dbReference>
<keyword evidence="1" id="KW-0862">Zinc</keyword>
<dbReference type="OrthoDB" id="5588412at2759"/>
<keyword evidence="3" id="KW-0732">Signal</keyword>
<gene>
    <name evidence="5" type="ORF">GGI19_004997</name>
</gene>
<feature type="domain" description="B box-type" evidence="4">
    <location>
        <begin position="269"/>
        <end position="313"/>
    </location>
</feature>
<evidence type="ECO:0000256" key="2">
    <source>
        <dbReference type="SAM" id="MobiDB-lite"/>
    </source>
</evidence>
<sequence length="660" mass="71061">MAKGLLCALSALCTSMSRSSGDNQHRRGLADAEAADSLLRPMARNSVHIMQSHPPLRTDTPPVLAPRRSGDSSRKNKHSSAGRVAQLLHRRRSTNRWRPSAPTSPPQLLPPRRQSSRHARQQQSNHGRQISSSKITTLKTSSFAAVEGSLSIPHFQTLPTTPLLHLPATTTVMTTALHLERPMLLPPNSAQSSGTYNEAEVAESLTPIQLIPTEHSPSSTRTLNSERRGRSGRGGKKDESSRKPLEPAASIAQALTVATFTVDSVDAPAFADRCATHPGSRNDLWCETCEAAVCSHCISTATGAHRAHAVVKLAVAYDDTFEAVDALQLDLVHHLGETRQRNALLDDASAALAEDYSAAMAVISAQLDRDTDRIELARAQAEAELERHIDECAAWRSGLEDALSTVQHMVDELAPAQAVKERSRMVRLLGAAAAARPSEWGDDLPAPRMVDHVTPGWRYSKLCVTSVAELGRRRGHVHVLGEAFSAHGGVWQAKVSRSRTSVGEPSLALAIACVEGPANKRAFRVSASIASLGIELVHAGEWAQKSEHVFSLCLLEAIAPALDADGALAVRIGVQPESYRELALAQEARIDGLEERMRALQKELAAAKAEASSSSADDSRTARRRRSEARGWATSPRAPPVPQIPLPEPPSLMPNSSTTS</sequence>